<gene>
    <name evidence="11" type="ORF">CHIRRI_LOCUS1822</name>
</gene>
<dbReference type="GO" id="GO:0031902">
    <property type="term" value="C:late endosome membrane"/>
    <property type="evidence" value="ECO:0007669"/>
    <property type="project" value="UniProtKB-SubCell"/>
</dbReference>
<dbReference type="AlphaFoldDB" id="A0A9N9WMA1"/>
<evidence type="ECO:0000256" key="1">
    <source>
        <dbReference type="ARBA" id="ARBA00004414"/>
    </source>
</evidence>
<dbReference type="EMBL" id="OU895877">
    <property type="protein sequence ID" value="CAG9798846.1"/>
    <property type="molecule type" value="Genomic_DNA"/>
</dbReference>
<dbReference type="PANTHER" id="PTHR23292">
    <property type="entry name" value="LIPOPOLYSACCHARIDE-INDUCED TUMOR NECROSIS FACTOR-ALPHA FACTOR"/>
    <property type="match status" value="1"/>
</dbReference>
<evidence type="ECO:0000256" key="9">
    <source>
        <dbReference type="SAM" id="Phobius"/>
    </source>
</evidence>
<keyword evidence="12" id="KW-1185">Reference proteome</keyword>
<evidence type="ECO:0000256" key="6">
    <source>
        <dbReference type="ARBA" id="ARBA00022833"/>
    </source>
</evidence>
<protein>
    <recommendedName>
        <fullName evidence="10">LITAF domain-containing protein</fullName>
    </recommendedName>
</protein>
<feature type="domain" description="LITAF" evidence="10">
    <location>
        <begin position="230"/>
        <end position="313"/>
    </location>
</feature>
<feature type="region of interest" description="Disordered" evidence="8">
    <location>
        <begin position="178"/>
        <end position="200"/>
    </location>
</feature>
<dbReference type="GO" id="GO:0005765">
    <property type="term" value="C:lysosomal membrane"/>
    <property type="evidence" value="ECO:0007669"/>
    <property type="project" value="UniProtKB-SubCell"/>
</dbReference>
<dbReference type="InterPro" id="IPR037519">
    <property type="entry name" value="LITAF_fam"/>
</dbReference>
<feature type="transmembrane region" description="Helical" evidence="9">
    <location>
        <begin position="41"/>
        <end position="59"/>
    </location>
</feature>
<dbReference type="PROSITE" id="PS51837">
    <property type="entry name" value="LITAF"/>
    <property type="match status" value="2"/>
</dbReference>
<dbReference type="SMART" id="SM00714">
    <property type="entry name" value="LITAF"/>
    <property type="match status" value="1"/>
</dbReference>
<dbReference type="InterPro" id="IPR006629">
    <property type="entry name" value="LITAF"/>
</dbReference>
<reference evidence="11" key="1">
    <citation type="submission" date="2022-01" db="EMBL/GenBank/DDBJ databases">
        <authorList>
            <person name="King R."/>
        </authorList>
    </citation>
    <scope>NUCLEOTIDE SEQUENCE</scope>
</reference>
<dbReference type="Proteomes" id="UP001153620">
    <property type="component" value="Chromosome 1"/>
</dbReference>
<keyword evidence="9" id="KW-0812">Transmembrane</keyword>
<name>A0A9N9WMA1_9DIPT</name>
<evidence type="ECO:0000256" key="3">
    <source>
        <dbReference type="ARBA" id="ARBA00004630"/>
    </source>
</evidence>
<organism evidence="11 12">
    <name type="scientific">Chironomus riparius</name>
    <dbReference type="NCBI Taxonomy" id="315576"/>
    <lineage>
        <taxon>Eukaryota</taxon>
        <taxon>Metazoa</taxon>
        <taxon>Ecdysozoa</taxon>
        <taxon>Arthropoda</taxon>
        <taxon>Hexapoda</taxon>
        <taxon>Insecta</taxon>
        <taxon>Pterygota</taxon>
        <taxon>Neoptera</taxon>
        <taxon>Endopterygota</taxon>
        <taxon>Diptera</taxon>
        <taxon>Nematocera</taxon>
        <taxon>Chironomoidea</taxon>
        <taxon>Chironomidae</taxon>
        <taxon>Chironominae</taxon>
        <taxon>Chironomus</taxon>
    </lineage>
</organism>
<evidence type="ECO:0000256" key="5">
    <source>
        <dbReference type="ARBA" id="ARBA00022723"/>
    </source>
</evidence>
<comment type="similarity">
    <text evidence="4">Belongs to the CDIP1/LITAF family.</text>
</comment>
<evidence type="ECO:0000256" key="2">
    <source>
        <dbReference type="ARBA" id="ARBA00004481"/>
    </source>
</evidence>
<keyword evidence="7 9" id="KW-0472">Membrane</keyword>
<evidence type="ECO:0000256" key="4">
    <source>
        <dbReference type="ARBA" id="ARBA00005975"/>
    </source>
</evidence>
<proteinExistence type="inferred from homology"/>
<dbReference type="OrthoDB" id="5599753at2759"/>
<dbReference type="GO" id="GO:0008270">
    <property type="term" value="F:zinc ion binding"/>
    <property type="evidence" value="ECO:0007669"/>
    <property type="project" value="TreeGrafter"/>
</dbReference>
<evidence type="ECO:0000313" key="11">
    <source>
        <dbReference type="EMBL" id="CAG9798846.1"/>
    </source>
</evidence>
<evidence type="ECO:0000256" key="7">
    <source>
        <dbReference type="ARBA" id="ARBA00023136"/>
    </source>
</evidence>
<feature type="domain" description="LITAF" evidence="10">
    <location>
        <begin position="1"/>
        <end position="85"/>
    </location>
</feature>
<sequence length="316" mass="35865">MEEMIYYNDELKAVSTHIICPKCQSPTSTNVEVKNTNKTHMLAFVMCLFGMCLCAWLPYTINDYYDYQQKGYRGDCQTPNIFRTQNNQGSCSKDPLNSVSSRINDVAVPPVYTPSTCMYGQSSQSNSEPEMNTIQKIQMMGSVPLTVRCSNCGDRVYTNVTYEKKSFQPPAYNEIYPTAPPIEQNSFQQNPPYPNLPQQSEWNQPVYPQQPLITQQPMIIPQQPLIHQRTNVVVINQQVIFGENPIAMTCPSCRNQIVTKVSHENNVINHSIALGLCLFGFWCCCCIPYCIDSIKDVNHSCSKCGVFLGKYRRGRV</sequence>
<keyword evidence="6" id="KW-0862">Zinc</keyword>
<comment type="subcellular location">
    <subcellularLocation>
        <location evidence="2">Endosome membrane</location>
        <topology evidence="2">Peripheral membrane protein</topology>
    </subcellularLocation>
    <subcellularLocation>
        <location evidence="1">Late endosome membrane</location>
    </subcellularLocation>
    <subcellularLocation>
        <location evidence="3">Lysosome membrane</location>
        <topology evidence="3">Peripheral membrane protein</topology>
        <orientation evidence="3">Cytoplasmic side</orientation>
    </subcellularLocation>
</comment>
<dbReference type="PANTHER" id="PTHR23292:SF6">
    <property type="entry name" value="FI16602P1-RELATED"/>
    <property type="match status" value="1"/>
</dbReference>
<evidence type="ECO:0000313" key="12">
    <source>
        <dbReference type="Proteomes" id="UP001153620"/>
    </source>
</evidence>
<dbReference type="Pfam" id="PF10601">
    <property type="entry name" value="zf-LITAF-like"/>
    <property type="match status" value="2"/>
</dbReference>
<evidence type="ECO:0000259" key="10">
    <source>
        <dbReference type="PROSITE" id="PS51837"/>
    </source>
</evidence>
<keyword evidence="5" id="KW-0479">Metal-binding</keyword>
<evidence type="ECO:0000256" key="8">
    <source>
        <dbReference type="SAM" id="MobiDB-lite"/>
    </source>
</evidence>
<accession>A0A9N9WMA1</accession>
<reference evidence="11" key="2">
    <citation type="submission" date="2022-10" db="EMBL/GenBank/DDBJ databases">
        <authorList>
            <consortium name="ENA_rothamsted_submissions"/>
            <consortium name="culmorum"/>
            <person name="King R."/>
        </authorList>
    </citation>
    <scope>NUCLEOTIDE SEQUENCE</scope>
</reference>
<keyword evidence="9" id="KW-1133">Transmembrane helix</keyword>